<organism evidence="2 3">
    <name type="scientific">Nitrospira tepida</name>
    <dbReference type="NCBI Taxonomy" id="2973512"/>
    <lineage>
        <taxon>Bacteria</taxon>
        <taxon>Pseudomonadati</taxon>
        <taxon>Nitrospirota</taxon>
        <taxon>Nitrospiria</taxon>
        <taxon>Nitrospirales</taxon>
        <taxon>Nitrospiraceae</taxon>
        <taxon>Nitrospira</taxon>
    </lineage>
</organism>
<protein>
    <submittedName>
        <fullName evidence="2">Phage terminase, small subunit</fullName>
    </submittedName>
</protein>
<evidence type="ECO:0000256" key="1">
    <source>
        <dbReference type="SAM" id="MobiDB-lite"/>
    </source>
</evidence>
<name>A0AA86N078_9BACT</name>
<keyword evidence="3" id="KW-1185">Reference proteome</keyword>
<proteinExistence type="predicted"/>
<feature type="region of interest" description="Disordered" evidence="1">
    <location>
        <begin position="133"/>
        <end position="163"/>
    </location>
</feature>
<dbReference type="KEGG" id="nti:DNFV4_02750"/>
<feature type="region of interest" description="Disordered" evidence="1">
    <location>
        <begin position="1"/>
        <end position="38"/>
    </location>
</feature>
<dbReference type="AlphaFoldDB" id="A0AA86N078"/>
<accession>A0AA86N078</accession>
<dbReference type="Proteomes" id="UP001179121">
    <property type="component" value="Chromosome"/>
</dbReference>
<sequence>MRGRKPNPQRLRILRGNPGKRPLTSARTSPFVVGTPQKPADLDADASAEWDRLVLLLGGEHGVLCEADYGILLIAATAYSMFKRAERAIAEHGATYETERDGLRMTRPRPEVRIMQQERRAYQAALAELGATPAQHARVSPLPNDSEPKGIAKFFEPQRPRRG</sequence>
<reference evidence="2" key="1">
    <citation type="submission" date="2022-10" db="EMBL/GenBank/DDBJ databases">
        <authorList>
            <person name="Koch H."/>
        </authorList>
    </citation>
    <scope>NUCLEOTIDE SEQUENCE</scope>
    <source>
        <strain evidence="2">DNF</strain>
    </source>
</reference>
<dbReference type="Pfam" id="PF05119">
    <property type="entry name" value="Terminase_4"/>
    <property type="match status" value="1"/>
</dbReference>
<evidence type="ECO:0000313" key="3">
    <source>
        <dbReference type="Proteomes" id="UP001179121"/>
    </source>
</evidence>
<gene>
    <name evidence="2" type="ORF">DNFV4_02750</name>
</gene>
<dbReference type="RefSeq" id="WP_289269054.1">
    <property type="nucleotide sequence ID" value="NZ_OX365700.1"/>
</dbReference>
<dbReference type="EMBL" id="OX365700">
    <property type="protein sequence ID" value="CAI4032320.1"/>
    <property type="molecule type" value="Genomic_DNA"/>
</dbReference>
<dbReference type="InterPro" id="IPR006448">
    <property type="entry name" value="Phage_term_ssu_P27"/>
</dbReference>
<evidence type="ECO:0000313" key="2">
    <source>
        <dbReference type="EMBL" id="CAI4032320.1"/>
    </source>
</evidence>
<feature type="compositionally biased region" description="Basic and acidic residues" evidence="1">
    <location>
        <begin position="146"/>
        <end position="163"/>
    </location>
</feature>